<keyword evidence="3" id="KW-0378">Hydrolase</keyword>
<gene>
    <name evidence="6" type="ORF">NMOB1V02_LOCUS2623</name>
</gene>
<dbReference type="GO" id="GO:0006508">
    <property type="term" value="P:proteolysis"/>
    <property type="evidence" value="ECO:0007669"/>
    <property type="project" value="UniProtKB-KW"/>
</dbReference>
<dbReference type="GO" id="GO:0101005">
    <property type="term" value="F:deubiquitinase activity"/>
    <property type="evidence" value="ECO:0007669"/>
    <property type="project" value="TreeGrafter"/>
</dbReference>
<evidence type="ECO:0000256" key="4">
    <source>
        <dbReference type="SAM" id="MobiDB-lite"/>
    </source>
</evidence>
<dbReference type="Proteomes" id="UP000678499">
    <property type="component" value="Unassembled WGS sequence"/>
</dbReference>
<evidence type="ECO:0000313" key="6">
    <source>
        <dbReference type="EMBL" id="CAD7274802.1"/>
    </source>
</evidence>
<dbReference type="InterPro" id="IPR042266">
    <property type="entry name" value="PPPDE_sf"/>
</dbReference>
<dbReference type="EMBL" id="CAJPEX010000304">
    <property type="protein sequence ID" value="CAG0914954.1"/>
    <property type="molecule type" value="Genomic_DNA"/>
</dbReference>
<dbReference type="PANTHER" id="PTHR12378:SF80">
    <property type="entry name" value="IP06716P-RELATED"/>
    <property type="match status" value="1"/>
</dbReference>
<keyword evidence="2" id="KW-0645">Protease</keyword>
<dbReference type="AlphaFoldDB" id="A0A7R9BJ77"/>
<accession>A0A7R9BJ77</accession>
<reference evidence="6" key="1">
    <citation type="submission" date="2020-11" db="EMBL/GenBank/DDBJ databases">
        <authorList>
            <person name="Tran Van P."/>
        </authorList>
    </citation>
    <scope>NUCLEOTIDE SEQUENCE</scope>
</reference>
<dbReference type="OrthoDB" id="412286at2759"/>
<dbReference type="InterPro" id="IPR008580">
    <property type="entry name" value="PPPDE_dom"/>
</dbReference>
<feature type="compositionally biased region" description="Low complexity" evidence="4">
    <location>
        <begin position="44"/>
        <end position="57"/>
    </location>
</feature>
<comment type="similarity">
    <text evidence="1">Belongs to the DeSI family.</text>
</comment>
<keyword evidence="7" id="KW-1185">Reference proteome</keyword>
<dbReference type="Pfam" id="PF05903">
    <property type="entry name" value="Peptidase_C97"/>
    <property type="match status" value="1"/>
</dbReference>
<evidence type="ECO:0000256" key="1">
    <source>
        <dbReference type="ARBA" id="ARBA00008140"/>
    </source>
</evidence>
<evidence type="ECO:0000313" key="7">
    <source>
        <dbReference type="Proteomes" id="UP000678499"/>
    </source>
</evidence>
<name>A0A7R9BJ77_9CRUS</name>
<organism evidence="6">
    <name type="scientific">Notodromas monacha</name>
    <dbReference type="NCBI Taxonomy" id="399045"/>
    <lineage>
        <taxon>Eukaryota</taxon>
        <taxon>Metazoa</taxon>
        <taxon>Ecdysozoa</taxon>
        <taxon>Arthropoda</taxon>
        <taxon>Crustacea</taxon>
        <taxon>Oligostraca</taxon>
        <taxon>Ostracoda</taxon>
        <taxon>Podocopa</taxon>
        <taxon>Podocopida</taxon>
        <taxon>Cypridocopina</taxon>
        <taxon>Cypridoidea</taxon>
        <taxon>Cyprididae</taxon>
        <taxon>Notodromas</taxon>
    </lineage>
</organism>
<feature type="region of interest" description="Disordered" evidence="4">
    <location>
        <begin position="30"/>
        <end position="57"/>
    </location>
</feature>
<dbReference type="EMBL" id="OA882341">
    <property type="protein sequence ID" value="CAD7274802.1"/>
    <property type="molecule type" value="Genomic_DNA"/>
</dbReference>
<dbReference type="GO" id="GO:0016579">
    <property type="term" value="P:protein deubiquitination"/>
    <property type="evidence" value="ECO:0007669"/>
    <property type="project" value="TreeGrafter"/>
</dbReference>
<dbReference type="SMART" id="SM01179">
    <property type="entry name" value="DUF862"/>
    <property type="match status" value="1"/>
</dbReference>
<protein>
    <recommendedName>
        <fullName evidence="5">PPPDE domain-containing protein</fullName>
    </recommendedName>
</protein>
<proteinExistence type="inferred from homology"/>
<dbReference type="PROSITE" id="PS51858">
    <property type="entry name" value="PPPDE"/>
    <property type="match status" value="1"/>
</dbReference>
<feature type="domain" description="PPPDE" evidence="5">
    <location>
        <begin position="92"/>
        <end position="257"/>
    </location>
</feature>
<evidence type="ECO:0000256" key="3">
    <source>
        <dbReference type="ARBA" id="ARBA00022801"/>
    </source>
</evidence>
<sequence length="278" mass="30764">MFQQVKNRYAASKAVASDVEQLCSNENPSQLSLDRDLHPTERCGATGSNRSSATSSSGISSTVSGFFSNLQLFTCLPGQRTEAKAELTGTREPVMLNVYDMLWINEYTTSIGLGVFHSGVEVYGMGTFCSSLCVLIKSLNGYSCPTEYSFGGHPYPFTGIFGCPPKDAASLGEQFKFKESILMGYTDLSEDDVHNLIQSMGAEYTGNKYHLVNKNCNHFSGSLIQILVNKDIPTWVNRLAHFSSCVPFLQKCLPKEWLTPYALQESLQHDLQSDLERE</sequence>
<dbReference type="Gene3D" id="3.90.1720.30">
    <property type="entry name" value="PPPDE domains"/>
    <property type="match status" value="1"/>
</dbReference>
<dbReference type="PANTHER" id="PTHR12378">
    <property type="entry name" value="DESUMOYLATING ISOPEPTIDASE"/>
    <property type="match status" value="1"/>
</dbReference>
<evidence type="ECO:0000259" key="5">
    <source>
        <dbReference type="PROSITE" id="PS51858"/>
    </source>
</evidence>
<evidence type="ECO:0000256" key="2">
    <source>
        <dbReference type="ARBA" id="ARBA00022670"/>
    </source>
</evidence>